<dbReference type="SUPFAM" id="SSF53474">
    <property type="entry name" value="alpha/beta-Hydrolases"/>
    <property type="match status" value="1"/>
</dbReference>
<name>A0A196SJE5_BLAHN</name>
<feature type="domain" description="AB hydrolase-1" evidence="6">
    <location>
        <begin position="164"/>
        <end position="354"/>
    </location>
</feature>
<protein>
    <recommendedName>
        <fullName evidence="2">protein phosphatase methylesterase-1</fullName>
        <ecNumber evidence="2">3.1.1.89</ecNumber>
    </recommendedName>
</protein>
<organism evidence="7 8">
    <name type="scientific">Blastocystis sp. subtype 1 (strain ATCC 50177 / NandII)</name>
    <dbReference type="NCBI Taxonomy" id="478820"/>
    <lineage>
        <taxon>Eukaryota</taxon>
        <taxon>Sar</taxon>
        <taxon>Stramenopiles</taxon>
        <taxon>Bigyra</taxon>
        <taxon>Opalozoa</taxon>
        <taxon>Opalinata</taxon>
        <taxon>Blastocystidae</taxon>
        <taxon>Blastocystis</taxon>
    </lineage>
</organism>
<evidence type="ECO:0000256" key="1">
    <source>
        <dbReference type="ARBA" id="ARBA00008645"/>
    </source>
</evidence>
<dbReference type="Proteomes" id="UP000078348">
    <property type="component" value="Unassembled WGS sequence"/>
</dbReference>
<dbReference type="EC" id="3.1.1.89" evidence="2"/>
<dbReference type="Gene3D" id="3.40.50.1820">
    <property type="entry name" value="alpha/beta hydrolase"/>
    <property type="match status" value="1"/>
</dbReference>
<evidence type="ECO:0000256" key="5">
    <source>
        <dbReference type="ARBA" id="ARBA00049203"/>
    </source>
</evidence>
<evidence type="ECO:0000313" key="7">
    <source>
        <dbReference type="EMBL" id="OAO17158.1"/>
    </source>
</evidence>
<comment type="catalytic activity">
    <reaction evidence="5">
        <text>[phosphatase 2A protein]-C-terminal L-leucine methyl ester + H2O = [phosphatase 2A protein]-C-terminal L-leucine + methanol + H(+)</text>
        <dbReference type="Rhea" id="RHEA:48548"/>
        <dbReference type="Rhea" id="RHEA-COMP:12134"/>
        <dbReference type="Rhea" id="RHEA-COMP:12135"/>
        <dbReference type="ChEBI" id="CHEBI:15377"/>
        <dbReference type="ChEBI" id="CHEBI:15378"/>
        <dbReference type="ChEBI" id="CHEBI:17790"/>
        <dbReference type="ChEBI" id="CHEBI:90516"/>
        <dbReference type="ChEBI" id="CHEBI:90517"/>
        <dbReference type="EC" id="3.1.1.89"/>
    </reaction>
</comment>
<proteinExistence type="inferred from homology"/>
<evidence type="ECO:0000256" key="2">
    <source>
        <dbReference type="ARBA" id="ARBA00013111"/>
    </source>
</evidence>
<accession>A0A196SJE5</accession>
<evidence type="ECO:0000256" key="4">
    <source>
        <dbReference type="ARBA" id="ARBA00022801"/>
    </source>
</evidence>
<dbReference type="InterPro" id="IPR000073">
    <property type="entry name" value="AB_hydrolase_1"/>
</dbReference>
<dbReference type="OrthoDB" id="194865at2759"/>
<comment type="similarity">
    <text evidence="1">Belongs to the AB hydrolase superfamily.</text>
</comment>
<evidence type="ECO:0000259" key="6">
    <source>
        <dbReference type="Pfam" id="PF12697"/>
    </source>
</evidence>
<dbReference type="PANTHER" id="PTHR14189:SF0">
    <property type="entry name" value="PROTEIN PHOSPHATASE METHYLESTERASE 1"/>
    <property type="match status" value="1"/>
</dbReference>
<evidence type="ECO:0000256" key="3">
    <source>
        <dbReference type="ARBA" id="ARBA00022487"/>
    </source>
</evidence>
<gene>
    <name evidence="7" type="ORF">AV274_1097</name>
</gene>
<keyword evidence="8" id="KW-1185">Reference proteome</keyword>
<dbReference type="Pfam" id="PF12697">
    <property type="entry name" value="Abhydrolase_6"/>
    <property type="match status" value="1"/>
</dbReference>
<dbReference type="AlphaFoldDB" id="A0A196SJE5"/>
<keyword evidence="3" id="KW-0719">Serine esterase</keyword>
<dbReference type="InterPro" id="IPR029058">
    <property type="entry name" value="AB_hydrolase_fold"/>
</dbReference>
<evidence type="ECO:0000313" key="8">
    <source>
        <dbReference type="Proteomes" id="UP000078348"/>
    </source>
</evidence>
<dbReference type="STRING" id="478820.A0A196SJE5"/>
<sequence length="389" mass="44474">MVTGYGLDVRRNDTHYITEMIEYTGISLASTCSVSQDFFIAKRFLVHNYTVDSEGGVDANVLLEGVYVYIEDPEPLRSKRVKCSFTYDYEQMVRLDGIECLYEGRNIFADYLNEENVTHYRLGSVERKYVLSESDTMLQLVCTDCNCHSVVSNEEDLSIDALTTDCLRILSHLLPDTKANKNTPIIVIGHSMGGGVAVHVANDPSIKDRIRGLIVIDVVEGTALESLGVMINVLQKRPQHFFDLEEAIDWSIDSHLLHNRASARISIPDQVVWQGEQYVWRTDLFKTEPFWKGWYKDMSNQYLQAPAIKMLVLAGQERLDTPLTIGQMQGKFQIVFMNGMGHYIHEDAPEQMAQILQRYLNRYNFTSGLSEDEALKERIQRERAMLYGL</sequence>
<dbReference type="GO" id="GO:0051723">
    <property type="term" value="F:protein methylesterase activity"/>
    <property type="evidence" value="ECO:0007669"/>
    <property type="project" value="UniProtKB-EC"/>
</dbReference>
<reference evidence="7 8" key="1">
    <citation type="submission" date="2016-05" db="EMBL/GenBank/DDBJ databases">
        <title>Nuclear genome of Blastocystis sp. subtype 1 NandII.</title>
        <authorList>
            <person name="Gentekaki E."/>
            <person name="Curtis B."/>
            <person name="Stairs C."/>
            <person name="Eme L."/>
            <person name="Herman E."/>
            <person name="Klimes V."/>
            <person name="Arias M.C."/>
            <person name="Elias M."/>
            <person name="Hilliou F."/>
            <person name="Klute M."/>
            <person name="Malik S.-B."/>
            <person name="Pightling A."/>
            <person name="Rachubinski R."/>
            <person name="Salas D."/>
            <person name="Schlacht A."/>
            <person name="Suga H."/>
            <person name="Archibald J."/>
            <person name="Ball S.G."/>
            <person name="Clark G."/>
            <person name="Dacks J."/>
            <person name="Van Der Giezen M."/>
            <person name="Tsaousis A."/>
            <person name="Roger A."/>
        </authorList>
    </citation>
    <scope>NUCLEOTIDE SEQUENCE [LARGE SCALE GENOMIC DNA]</scope>
    <source>
        <strain evidence="8">ATCC 50177 / NandII</strain>
    </source>
</reference>
<dbReference type="PANTHER" id="PTHR14189">
    <property type="entry name" value="PROTEIN PHOSPHATASE METHYLESTERASE-1 RELATED"/>
    <property type="match status" value="1"/>
</dbReference>
<dbReference type="EMBL" id="LXWW01000044">
    <property type="protein sequence ID" value="OAO17158.1"/>
    <property type="molecule type" value="Genomic_DNA"/>
</dbReference>
<dbReference type="InterPro" id="IPR016812">
    <property type="entry name" value="PPase_methylesterase_euk"/>
</dbReference>
<comment type="caution">
    <text evidence="7">The sequence shown here is derived from an EMBL/GenBank/DDBJ whole genome shotgun (WGS) entry which is preliminary data.</text>
</comment>
<keyword evidence="4" id="KW-0378">Hydrolase</keyword>